<protein>
    <recommendedName>
        <fullName evidence="1">Glycine-rich domain-containing protein</fullName>
    </recommendedName>
</protein>
<evidence type="ECO:0000313" key="2">
    <source>
        <dbReference type="EMBL" id="OON39451.1"/>
    </source>
</evidence>
<evidence type="ECO:0000259" key="1">
    <source>
        <dbReference type="Pfam" id="PF21722"/>
    </source>
</evidence>
<reference evidence="2 3" key="1">
    <citation type="submission" date="2016-12" db="EMBL/GenBank/DDBJ databases">
        <title>Izhakiella australiana sp. nov. of genus Izhakiella isolated from Australian desert.</title>
        <authorList>
            <person name="Ji M."/>
        </authorList>
    </citation>
    <scope>NUCLEOTIDE SEQUENCE [LARGE SCALE GENOMIC DNA]</scope>
    <source>
        <strain evidence="2 3">D4N98</strain>
    </source>
</reference>
<dbReference type="EMBL" id="MRUL01000009">
    <property type="protein sequence ID" value="OON39451.1"/>
    <property type="molecule type" value="Genomic_DNA"/>
</dbReference>
<name>A0A1S8YK46_9GAMM</name>
<dbReference type="RefSeq" id="WP_078003384.1">
    <property type="nucleotide sequence ID" value="NZ_MRUL01000009.1"/>
</dbReference>
<dbReference type="InterPro" id="IPR049304">
    <property type="entry name" value="Gly_rich_dom"/>
</dbReference>
<dbReference type="OrthoDB" id="9810174at2"/>
<feature type="domain" description="Glycine-rich" evidence="1">
    <location>
        <begin position="125"/>
        <end position="308"/>
    </location>
</feature>
<accession>A0A1S8YK46</accession>
<dbReference type="AlphaFoldDB" id="A0A1S8YK46"/>
<organism evidence="2 3">
    <name type="scientific">Izhakiella australiensis</name>
    <dbReference type="NCBI Taxonomy" id="1926881"/>
    <lineage>
        <taxon>Bacteria</taxon>
        <taxon>Pseudomonadati</taxon>
        <taxon>Pseudomonadota</taxon>
        <taxon>Gammaproteobacteria</taxon>
        <taxon>Enterobacterales</taxon>
        <taxon>Erwiniaceae</taxon>
        <taxon>Izhakiella</taxon>
    </lineage>
</organism>
<keyword evidence="3" id="KW-1185">Reference proteome</keyword>
<dbReference type="Pfam" id="PF21722">
    <property type="entry name" value="Gly_rich_2"/>
    <property type="match status" value="1"/>
</dbReference>
<comment type="caution">
    <text evidence="2">The sequence shown here is derived from an EMBL/GenBank/DDBJ whole genome shotgun (WGS) entry which is preliminary data.</text>
</comment>
<dbReference type="STRING" id="1926881.BTJ39_14345"/>
<proteinExistence type="predicted"/>
<dbReference type="Proteomes" id="UP000190667">
    <property type="component" value="Unassembled WGS sequence"/>
</dbReference>
<gene>
    <name evidence="2" type="ORF">BTJ39_14345</name>
</gene>
<evidence type="ECO:0000313" key="3">
    <source>
        <dbReference type="Proteomes" id="UP000190667"/>
    </source>
</evidence>
<sequence length="311" mass="30870">MQQLMPPIDSPDNLFHNGNPLTGEKGTIVTAEFLNNSQSAVRDVQTELLAILAQAATDAKPDVQNQLLTALKKLFLSRANPFSDIASDGAIAITQALTNLGLVDSNGYVGRKTGEQWITSSKMLTLNPLTTHFKAIITGAGAGGGGAFNGGGSSDNFSGGGGAAGGTGIKWFKVSDVTDWAIVIGSGGTEATKGGDSSFSGIVAPGGAPAVASTVFAAGGTGVAGTGADINLPGGDGGDGQNGAYLLSGFGGASYWGGSRRAGQGQSGSIAIPKAKVPGAGGGGAFDTQKMGVRFYGGQGADGICFIEEYA</sequence>